<dbReference type="OrthoDB" id="9805884at2"/>
<keyword evidence="2 9" id="KW-0813">Transport</keyword>
<dbReference type="Pfam" id="PF00528">
    <property type="entry name" value="BPD_transp_1"/>
    <property type="match status" value="1"/>
</dbReference>
<evidence type="ECO:0000256" key="6">
    <source>
        <dbReference type="ARBA" id="ARBA00022927"/>
    </source>
</evidence>
<dbReference type="STRING" id="989370.AOQ71_36435"/>
<dbReference type="PANTHER" id="PTHR43386:SF1">
    <property type="entry name" value="D,D-DIPEPTIDE TRANSPORT SYSTEM PERMEASE PROTEIN DDPC-RELATED"/>
    <property type="match status" value="1"/>
</dbReference>
<evidence type="ECO:0000256" key="9">
    <source>
        <dbReference type="RuleBase" id="RU363032"/>
    </source>
</evidence>
<evidence type="ECO:0000256" key="2">
    <source>
        <dbReference type="ARBA" id="ARBA00022448"/>
    </source>
</evidence>
<evidence type="ECO:0000256" key="8">
    <source>
        <dbReference type="ARBA" id="ARBA00023136"/>
    </source>
</evidence>
<dbReference type="GO" id="GO:0015833">
    <property type="term" value="P:peptide transport"/>
    <property type="evidence" value="ECO:0007669"/>
    <property type="project" value="UniProtKB-KW"/>
</dbReference>
<dbReference type="GO" id="GO:0015031">
    <property type="term" value="P:protein transport"/>
    <property type="evidence" value="ECO:0007669"/>
    <property type="project" value="UniProtKB-KW"/>
</dbReference>
<feature type="domain" description="ABC transmembrane type-1" evidence="10">
    <location>
        <begin position="72"/>
        <end position="276"/>
    </location>
</feature>
<dbReference type="PROSITE" id="PS50928">
    <property type="entry name" value="ABC_TM1"/>
    <property type="match status" value="1"/>
</dbReference>
<evidence type="ECO:0000313" key="12">
    <source>
        <dbReference type="Proteomes" id="UP000051936"/>
    </source>
</evidence>
<evidence type="ECO:0000256" key="4">
    <source>
        <dbReference type="ARBA" id="ARBA00022692"/>
    </source>
</evidence>
<feature type="transmembrane region" description="Helical" evidence="9">
    <location>
        <begin position="74"/>
        <end position="99"/>
    </location>
</feature>
<keyword evidence="3" id="KW-1003">Cell membrane</keyword>
<dbReference type="InterPro" id="IPR000515">
    <property type="entry name" value="MetI-like"/>
</dbReference>
<dbReference type="RefSeq" id="WP_057757539.1">
    <property type="nucleotide sequence ID" value="NZ_LJYG01000111.1"/>
</dbReference>
<feature type="transmembrane region" description="Helical" evidence="9">
    <location>
        <begin position="144"/>
        <end position="167"/>
    </location>
</feature>
<feature type="transmembrane region" description="Helical" evidence="9">
    <location>
        <begin position="12"/>
        <end position="31"/>
    </location>
</feature>
<feature type="transmembrane region" description="Helical" evidence="9">
    <location>
        <begin position="254"/>
        <end position="275"/>
    </location>
</feature>
<evidence type="ECO:0000313" key="11">
    <source>
        <dbReference type="EMBL" id="KRQ02077.1"/>
    </source>
</evidence>
<accession>A0A0R3D0K2</accession>
<keyword evidence="8 9" id="KW-0472">Membrane</keyword>
<dbReference type="EMBL" id="LJYG01000111">
    <property type="protein sequence ID" value="KRQ02077.1"/>
    <property type="molecule type" value="Genomic_DNA"/>
</dbReference>
<evidence type="ECO:0000256" key="7">
    <source>
        <dbReference type="ARBA" id="ARBA00022989"/>
    </source>
</evidence>
<dbReference type="InterPro" id="IPR050366">
    <property type="entry name" value="BP-dependent_transpt_permease"/>
</dbReference>
<comment type="similarity">
    <text evidence="9">Belongs to the binding-protein-dependent transport system permease family.</text>
</comment>
<dbReference type="SUPFAM" id="SSF161098">
    <property type="entry name" value="MetI-like"/>
    <property type="match status" value="1"/>
</dbReference>
<feature type="transmembrane region" description="Helical" evidence="9">
    <location>
        <begin position="111"/>
        <end position="132"/>
    </location>
</feature>
<reference evidence="11 12" key="1">
    <citation type="submission" date="2015-09" db="EMBL/GenBank/DDBJ databases">
        <title>Draft Genome Sequence of Bradyrhizobium manausense Strain BR 3351T, a Novel Symbiotic Nitrogen-Fixing Alphaproteobacterium Isolated from Brazilian Amazon Rain Forest.</title>
        <authorList>
            <person name="De Araujo J.L."/>
            <person name="Zilli J.E."/>
        </authorList>
    </citation>
    <scope>NUCLEOTIDE SEQUENCE [LARGE SCALE GENOMIC DNA]</scope>
    <source>
        <strain evidence="11 12">BR3351</strain>
    </source>
</reference>
<dbReference type="Gene3D" id="1.10.3720.10">
    <property type="entry name" value="MetI-like"/>
    <property type="match status" value="1"/>
</dbReference>
<dbReference type="Proteomes" id="UP000051936">
    <property type="component" value="Unassembled WGS sequence"/>
</dbReference>
<dbReference type="InterPro" id="IPR035906">
    <property type="entry name" value="MetI-like_sf"/>
</dbReference>
<comment type="subcellular location">
    <subcellularLocation>
        <location evidence="1 9">Cell membrane</location>
        <topology evidence="1 9">Multi-pass membrane protein</topology>
    </subcellularLocation>
</comment>
<name>A0A0R3D0K2_9BRAD</name>
<keyword evidence="6" id="KW-0653">Protein transport</keyword>
<proteinExistence type="inferred from homology"/>
<dbReference type="CDD" id="cd06261">
    <property type="entry name" value="TM_PBP2"/>
    <property type="match status" value="1"/>
</dbReference>
<sequence length="288" mass="30209">MICLMELGLGRIIAALVLGAVIVAALVPTALVGPLENIVTATGAPMSPPSAAHWLGTDEVGRDVLNLTVHSARITMLVALFASSLSMALGTAFGVIAGYARGTTDALMMRVADFFLVLPAFVLALVLAPLAIEMGGAQGTIMGLRPTLMVTVIVIGITSWAGTARIVRSQTLSLRSRPFVDRARVIGASHGRIICRHILPNLISLIVANTILTIVAAIWIETALSFVGLGDPFQPSWGTMLFYAQQAGSAGAGAWWYVVTPGFAIVLVVVSLYSLSHAGPVARRRKTT</sequence>
<evidence type="ECO:0000256" key="5">
    <source>
        <dbReference type="ARBA" id="ARBA00022856"/>
    </source>
</evidence>
<dbReference type="PANTHER" id="PTHR43386">
    <property type="entry name" value="OLIGOPEPTIDE TRANSPORT SYSTEM PERMEASE PROTEIN APPC"/>
    <property type="match status" value="1"/>
</dbReference>
<keyword evidence="12" id="KW-1185">Reference proteome</keyword>
<keyword evidence="5" id="KW-0571">Peptide transport</keyword>
<organism evidence="11 12">
    <name type="scientific">Bradyrhizobium manausense</name>
    <dbReference type="NCBI Taxonomy" id="989370"/>
    <lineage>
        <taxon>Bacteria</taxon>
        <taxon>Pseudomonadati</taxon>
        <taxon>Pseudomonadota</taxon>
        <taxon>Alphaproteobacteria</taxon>
        <taxon>Hyphomicrobiales</taxon>
        <taxon>Nitrobacteraceae</taxon>
        <taxon>Bradyrhizobium</taxon>
    </lineage>
</organism>
<feature type="transmembrane region" description="Helical" evidence="9">
    <location>
        <begin position="198"/>
        <end position="220"/>
    </location>
</feature>
<comment type="caution">
    <text evidence="11">The sequence shown here is derived from an EMBL/GenBank/DDBJ whole genome shotgun (WGS) entry which is preliminary data.</text>
</comment>
<dbReference type="AlphaFoldDB" id="A0A0R3D0K2"/>
<keyword evidence="4 9" id="KW-0812">Transmembrane</keyword>
<keyword evidence="7 9" id="KW-1133">Transmembrane helix</keyword>
<dbReference type="GO" id="GO:0005886">
    <property type="term" value="C:plasma membrane"/>
    <property type="evidence" value="ECO:0007669"/>
    <property type="project" value="UniProtKB-SubCell"/>
</dbReference>
<evidence type="ECO:0000256" key="1">
    <source>
        <dbReference type="ARBA" id="ARBA00004651"/>
    </source>
</evidence>
<gene>
    <name evidence="11" type="ORF">AOQ71_36435</name>
</gene>
<evidence type="ECO:0000256" key="3">
    <source>
        <dbReference type="ARBA" id="ARBA00022475"/>
    </source>
</evidence>
<evidence type="ECO:0000259" key="10">
    <source>
        <dbReference type="PROSITE" id="PS50928"/>
    </source>
</evidence>
<protein>
    <submittedName>
        <fullName evidence="11">ABC transporter permease</fullName>
    </submittedName>
</protein>
<dbReference type="GO" id="GO:0055085">
    <property type="term" value="P:transmembrane transport"/>
    <property type="evidence" value="ECO:0007669"/>
    <property type="project" value="InterPro"/>
</dbReference>